<feature type="transmembrane region" description="Helical" evidence="7">
    <location>
        <begin position="259"/>
        <end position="282"/>
    </location>
</feature>
<feature type="transmembrane region" description="Helical" evidence="7">
    <location>
        <begin position="954"/>
        <end position="975"/>
    </location>
</feature>
<evidence type="ECO:0000256" key="4">
    <source>
        <dbReference type="ARBA" id="ARBA00022989"/>
    </source>
</evidence>
<keyword evidence="4 7" id="KW-1133">Transmembrane helix</keyword>
<evidence type="ECO:0000313" key="10">
    <source>
        <dbReference type="Proteomes" id="UP001528912"/>
    </source>
</evidence>
<feature type="transmembrane region" description="Helical" evidence="7">
    <location>
        <begin position="900"/>
        <end position="921"/>
    </location>
</feature>
<evidence type="ECO:0000256" key="2">
    <source>
        <dbReference type="ARBA" id="ARBA00022475"/>
    </source>
</evidence>
<feature type="transmembrane region" description="Helical" evidence="7">
    <location>
        <begin position="995"/>
        <end position="1022"/>
    </location>
</feature>
<comment type="caution">
    <text evidence="9">The sequence shown here is derived from an EMBL/GenBank/DDBJ whole genome shotgun (WGS) entry which is preliminary data.</text>
</comment>
<gene>
    <name evidence="9" type="ORF">P4R38_11765</name>
</gene>
<evidence type="ECO:0000259" key="8">
    <source>
        <dbReference type="Pfam" id="PF02687"/>
    </source>
</evidence>
<dbReference type="InterPro" id="IPR003838">
    <property type="entry name" value="ABC3_permease_C"/>
</dbReference>
<proteinExistence type="inferred from homology"/>
<dbReference type="EMBL" id="JAROAV010000030">
    <property type="protein sequence ID" value="MDF8264922.1"/>
    <property type="molecule type" value="Genomic_DNA"/>
</dbReference>
<feature type="transmembrane region" description="Helical" evidence="7">
    <location>
        <begin position="394"/>
        <end position="417"/>
    </location>
</feature>
<dbReference type="Proteomes" id="UP001528912">
    <property type="component" value="Unassembled WGS sequence"/>
</dbReference>
<dbReference type="RefSeq" id="WP_277192311.1">
    <property type="nucleotide sequence ID" value="NZ_JAROAV010000030.1"/>
</dbReference>
<reference evidence="9 10" key="1">
    <citation type="submission" date="2023-03" db="EMBL/GenBank/DDBJ databases">
        <title>YIM 133296 draft genome.</title>
        <authorList>
            <person name="Xiong L."/>
        </authorList>
    </citation>
    <scope>NUCLEOTIDE SEQUENCE [LARGE SCALE GENOMIC DNA]</scope>
    <source>
        <strain evidence="9 10">YIM 133296</strain>
    </source>
</reference>
<evidence type="ECO:0000256" key="1">
    <source>
        <dbReference type="ARBA" id="ARBA00004651"/>
    </source>
</evidence>
<comment type="similarity">
    <text evidence="6">Belongs to the ABC-4 integral membrane protein family.</text>
</comment>
<dbReference type="PANTHER" id="PTHR30572:SF4">
    <property type="entry name" value="ABC TRANSPORTER PERMEASE YTRF"/>
    <property type="match status" value="1"/>
</dbReference>
<name>A0ABT6C7P0_9MICO</name>
<keyword evidence="2" id="KW-1003">Cell membrane</keyword>
<feature type="transmembrane region" description="Helical" evidence="7">
    <location>
        <begin position="423"/>
        <end position="450"/>
    </location>
</feature>
<evidence type="ECO:0000256" key="5">
    <source>
        <dbReference type="ARBA" id="ARBA00023136"/>
    </source>
</evidence>
<dbReference type="PANTHER" id="PTHR30572">
    <property type="entry name" value="MEMBRANE COMPONENT OF TRANSPORTER-RELATED"/>
    <property type="match status" value="1"/>
</dbReference>
<sequence>MLALLSMVVTACAVFAPVYQHSLRESLVKARLTELAPVNRDLTLRSSVNPRLNDVSEPESFDVLADAVPADLRAAHGLARREARAPVSFDSAPLTMLSVDGMCQHVRIVSGRCPGDRKGEALVSDAQAKVLHWKVGDRVALSVPVVVVGTYAQPPSDPYWGGEPFNLGTGARVQVAPNAPHPLDTVLVSMATLDGAGLAEWSRTISFPIRDDGVTAGNLPSLAASAQRLADGGHGLQYVDARTSLPTVLTAFQEDEQQAGVIVLVTLVQLLLLVVVVLRLVLAAAVEQRRREMALARLRGLGQRGARELVARELGLPLLLGVPLGVLLALAVDQAARAWWLVDRVPYPFTWTILLAVVVATALLAGTLLLSVLAGRSQTIGDQLRGVPERSKGWGLRVMDAVVLSAATVAVVAAATGNVEGPVALITPGVLALAIGLVLAHLVIPVAALLGRRLRRRGQVARSLASLQVARRPAVRRLVTVVTIGTALVVFSANAIGVADENRANRAAAEVGAPLVLTVDQSQRIGTALADTRKALRSVDPTGQVSTPMLQLYPPSDSAPSLTAVDPVAYERIATTGGRTLDIAGLSTSGVKPPRMRGFRLTTTISMDSLEQNLVGLGKWSPFTSATSEITDENGKSSTVTATPPHLRLSLTTGEGTATTVDLGAVPGNGLRATTRSVDVPCSEGCRIDGLTLAPNPPDRFLRTGITLRGRIRLTGMRTNVGPVAGMNDLRQWVDKSSKTSSDDHVSLRAVAGGLGLNWLTQDNTVTLKQRAGLERGSAIMSQYARDNGELAGAYSGGAVQLPSLAGSDVQYRAIRVWPFVPGSDLNTALVPIEVVTAKTERLDDAKATLKVLSSDASPANEARLTQALAKVGVPVLEVDRVSTRKEAYDRSASAWGLQLGQAVAVASLLVALLVILVAAVTSWRERSRDFGSLRLAGVPVRDLRRAAVLEQSLVVGLAVVLGAVAGVIGSALSLKRIPLFAVAPDIPVVHLETRWWVVLAVTLALGAALVAASIAVARAIVGRATLVRAKESV</sequence>
<feature type="transmembrane region" description="Helical" evidence="7">
    <location>
        <begin position="314"/>
        <end position="332"/>
    </location>
</feature>
<evidence type="ECO:0000256" key="7">
    <source>
        <dbReference type="SAM" id="Phobius"/>
    </source>
</evidence>
<organism evidence="9 10">
    <name type="scientific">Luteipulveratus flavus</name>
    <dbReference type="NCBI Taxonomy" id="3031728"/>
    <lineage>
        <taxon>Bacteria</taxon>
        <taxon>Bacillati</taxon>
        <taxon>Actinomycetota</taxon>
        <taxon>Actinomycetes</taxon>
        <taxon>Micrococcales</taxon>
        <taxon>Dermacoccaceae</taxon>
        <taxon>Luteipulveratus</taxon>
    </lineage>
</organism>
<keyword evidence="3 7" id="KW-0812">Transmembrane</keyword>
<protein>
    <submittedName>
        <fullName evidence="9">ABC transporter permease</fullName>
    </submittedName>
</protein>
<feature type="transmembrane region" description="Helical" evidence="7">
    <location>
        <begin position="478"/>
        <end position="499"/>
    </location>
</feature>
<dbReference type="InterPro" id="IPR050250">
    <property type="entry name" value="Macrolide_Exporter_MacB"/>
</dbReference>
<feature type="domain" description="ABC3 transporter permease C-terminal" evidence="8">
    <location>
        <begin position="904"/>
        <end position="1021"/>
    </location>
</feature>
<evidence type="ECO:0000256" key="3">
    <source>
        <dbReference type="ARBA" id="ARBA00022692"/>
    </source>
</evidence>
<comment type="subcellular location">
    <subcellularLocation>
        <location evidence="1">Cell membrane</location>
        <topology evidence="1">Multi-pass membrane protein</topology>
    </subcellularLocation>
</comment>
<keyword evidence="10" id="KW-1185">Reference proteome</keyword>
<evidence type="ECO:0000313" key="9">
    <source>
        <dbReference type="EMBL" id="MDF8264922.1"/>
    </source>
</evidence>
<feature type="domain" description="ABC3 transporter permease C-terminal" evidence="8">
    <location>
        <begin position="266"/>
        <end position="372"/>
    </location>
</feature>
<evidence type="ECO:0000256" key="6">
    <source>
        <dbReference type="ARBA" id="ARBA00038076"/>
    </source>
</evidence>
<accession>A0ABT6C7P0</accession>
<dbReference type="Pfam" id="PF02687">
    <property type="entry name" value="FtsX"/>
    <property type="match status" value="2"/>
</dbReference>
<keyword evidence="5 7" id="KW-0472">Membrane</keyword>
<feature type="transmembrane region" description="Helical" evidence="7">
    <location>
        <begin position="352"/>
        <end position="373"/>
    </location>
</feature>